<accession>A0ABT3E3H3</accession>
<name>A0ABT3E3H3_9LACO</name>
<feature type="transmembrane region" description="Helical" evidence="1">
    <location>
        <begin position="35"/>
        <end position="53"/>
    </location>
</feature>
<dbReference type="Proteomes" id="UP001526225">
    <property type="component" value="Unassembled WGS sequence"/>
</dbReference>
<keyword evidence="3" id="KW-1185">Reference proteome</keyword>
<protein>
    <submittedName>
        <fullName evidence="2">YjzD family protein</fullName>
    </submittedName>
</protein>
<keyword evidence="1" id="KW-1133">Transmembrane helix</keyword>
<evidence type="ECO:0000313" key="3">
    <source>
        <dbReference type="Proteomes" id="UP001526225"/>
    </source>
</evidence>
<sequence length="62" mass="6701">MMKYVNLFVWMFILGEVLGYISSALQGVAYDATATALFSAVMGVVGVVMFFVISRSANPTKS</sequence>
<dbReference type="RefSeq" id="WP_213408276.1">
    <property type="nucleotide sequence ID" value="NZ_CP074441.1"/>
</dbReference>
<keyword evidence="1" id="KW-0812">Transmembrane</keyword>
<evidence type="ECO:0000313" key="2">
    <source>
        <dbReference type="EMBL" id="MCW0952970.1"/>
    </source>
</evidence>
<dbReference type="EMBL" id="JAOZFE010000002">
    <property type="protein sequence ID" value="MCW0952970.1"/>
    <property type="molecule type" value="Genomic_DNA"/>
</dbReference>
<organism evidence="2 3">
    <name type="scientific">Weissella ceti</name>
    <dbReference type="NCBI Taxonomy" id="759620"/>
    <lineage>
        <taxon>Bacteria</taxon>
        <taxon>Bacillati</taxon>
        <taxon>Bacillota</taxon>
        <taxon>Bacilli</taxon>
        <taxon>Lactobacillales</taxon>
        <taxon>Lactobacillaceae</taxon>
        <taxon>Weissella</taxon>
    </lineage>
</organism>
<reference evidence="2 3" key="1">
    <citation type="submission" date="2022-10" db="EMBL/GenBank/DDBJ databases">
        <title>Weissella fermenti sp. nov., isolated from fermented cabbage.</title>
        <authorList>
            <person name="Lee J.K."/>
            <person name="Baek J.H."/>
            <person name="Choi D.G."/>
            <person name="Kim J.M."/>
            <person name="Jeon C.O."/>
        </authorList>
    </citation>
    <scope>NUCLEOTIDE SEQUENCE [LARGE SCALE GENOMIC DNA]</scope>
    <source>
        <strain evidence="2 3">KACC 18534</strain>
    </source>
</reference>
<gene>
    <name evidence="2" type="ORF">OIT44_02645</name>
</gene>
<keyword evidence="1" id="KW-0472">Membrane</keyword>
<dbReference type="InterPro" id="IPR021324">
    <property type="entry name" value="DUF2929"/>
</dbReference>
<comment type="caution">
    <text evidence="2">The sequence shown here is derived from an EMBL/GenBank/DDBJ whole genome shotgun (WGS) entry which is preliminary data.</text>
</comment>
<dbReference type="Pfam" id="PF11151">
    <property type="entry name" value="DUF2929"/>
    <property type="match status" value="1"/>
</dbReference>
<evidence type="ECO:0000256" key="1">
    <source>
        <dbReference type="SAM" id="Phobius"/>
    </source>
</evidence>
<proteinExistence type="predicted"/>